<comment type="similarity">
    <text evidence="2 10">Belongs to the TRAFAC class TrmE-Era-EngA-EngB-Septin-like GTPase superfamily. EngB GTPase family.</text>
</comment>
<dbReference type="Pfam" id="PF01926">
    <property type="entry name" value="MMR_HSR1"/>
    <property type="match status" value="1"/>
</dbReference>
<dbReference type="Gene3D" id="3.40.50.300">
    <property type="entry name" value="P-loop containing nucleotide triphosphate hydrolases"/>
    <property type="match status" value="1"/>
</dbReference>
<keyword evidence="9 10" id="KW-0131">Cell cycle</keyword>
<evidence type="ECO:0000256" key="9">
    <source>
        <dbReference type="ARBA" id="ARBA00023306"/>
    </source>
</evidence>
<reference evidence="12" key="1">
    <citation type="submission" date="2023-06" db="EMBL/GenBank/DDBJ databases">
        <authorList>
            <person name="Zeman M."/>
            <person name="Kubasova T."/>
            <person name="Jahodarova E."/>
            <person name="Nykrynova M."/>
            <person name="Rychlik I."/>
        </authorList>
    </citation>
    <scope>NUCLEOTIDE SEQUENCE</scope>
    <source>
        <strain evidence="12">84_SSukc20</strain>
    </source>
</reference>
<dbReference type="SUPFAM" id="SSF52540">
    <property type="entry name" value="P-loop containing nucleoside triphosphate hydrolases"/>
    <property type="match status" value="1"/>
</dbReference>
<dbReference type="InterPro" id="IPR027417">
    <property type="entry name" value="P-loop_NTPase"/>
</dbReference>
<comment type="cofactor">
    <cofactor evidence="1">
        <name>Mg(2+)</name>
        <dbReference type="ChEBI" id="CHEBI:18420"/>
    </cofactor>
</comment>
<evidence type="ECO:0000256" key="8">
    <source>
        <dbReference type="ARBA" id="ARBA00023210"/>
    </source>
</evidence>
<accession>A0ABT7XAN9</accession>
<dbReference type="HAMAP" id="MF_00321">
    <property type="entry name" value="GTPase_EngB"/>
    <property type="match status" value="1"/>
</dbReference>
<sequence length="199" mass="22802">MEITSAQFVVSNSRADMCPDGNLPEYAFIGRSNVGKSSLINMLTNHSKLAMTSSTPGKTLLINHFLINNSWYLVDLPGYGYAQRGKKVMENIKNLIQHYVLERIQMTCLFVLVDSRLEPQKIDLQFIEWLGENSVPFALVFTKSDKQSAGKTKQNVERFLDTLKEQWEELPPYFITSSEKKTGRQELLDYIESVNRTLQ</sequence>
<dbReference type="RefSeq" id="WP_087407115.1">
    <property type="nucleotide sequence ID" value="NZ_JACJKZ010000102.1"/>
</dbReference>
<comment type="caution">
    <text evidence="12">The sequence shown here is derived from an EMBL/GenBank/DDBJ whole genome shotgun (WGS) entry which is preliminary data.</text>
</comment>
<evidence type="ECO:0000256" key="4">
    <source>
        <dbReference type="ARBA" id="ARBA00022723"/>
    </source>
</evidence>
<reference evidence="12" key="2">
    <citation type="submission" date="2024-05" db="EMBL/GenBank/DDBJ databases">
        <title>Identification and characterization of horizontal gene transfer across gut microbiota members of farm animals based on homology search.</title>
        <authorList>
            <person name="Schwarzerova J."/>
            <person name="Nykrynova M."/>
            <person name="Jureckova K."/>
            <person name="Cejkova D."/>
            <person name="Rychlik I."/>
        </authorList>
    </citation>
    <scope>NUCLEOTIDE SEQUENCE</scope>
    <source>
        <strain evidence="12">84_SSukc20</strain>
    </source>
</reference>
<name>A0ABT7XAN9_9BACE</name>
<dbReference type="NCBIfam" id="TIGR03598">
    <property type="entry name" value="GTPase_YsxC"/>
    <property type="match status" value="1"/>
</dbReference>
<evidence type="ECO:0000256" key="10">
    <source>
        <dbReference type="HAMAP-Rule" id="MF_00321"/>
    </source>
</evidence>
<keyword evidence="8 10" id="KW-0717">Septation</keyword>
<evidence type="ECO:0000256" key="6">
    <source>
        <dbReference type="ARBA" id="ARBA00022842"/>
    </source>
</evidence>
<keyword evidence="4" id="KW-0479">Metal-binding</keyword>
<dbReference type="CDD" id="cd01876">
    <property type="entry name" value="YihA_EngB"/>
    <property type="match status" value="1"/>
</dbReference>
<evidence type="ECO:0000259" key="11">
    <source>
        <dbReference type="PROSITE" id="PS51706"/>
    </source>
</evidence>
<dbReference type="PROSITE" id="PS51706">
    <property type="entry name" value="G_ENGB"/>
    <property type="match status" value="1"/>
</dbReference>
<dbReference type="EMBL" id="JAUEII010000074">
    <property type="protein sequence ID" value="MDN0051146.1"/>
    <property type="molecule type" value="Genomic_DNA"/>
</dbReference>
<keyword evidence="7 10" id="KW-0342">GTP-binding</keyword>
<keyword evidence="13" id="KW-1185">Reference proteome</keyword>
<evidence type="ECO:0000256" key="1">
    <source>
        <dbReference type="ARBA" id="ARBA00001946"/>
    </source>
</evidence>
<evidence type="ECO:0000313" key="12">
    <source>
        <dbReference type="EMBL" id="MDN0051146.1"/>
    </source>
</evidence>
<dbReference type="InterPro" id="IPR030393">
    <property type="entry name" value="G_ENGB_dom"/>
</dbReference>
<proteinExistence type="inferred from homology"/>
<evidence type="ECO:0000256" key="7">
    <source>
        <dbReference type="ARBA" id="ARBA00023134"/>
    </source>
</evidence>
<organism evidence="12 13">
    <name type="scientific">Bacteroides gallinaceum</name>
    <dbReference type="NCBI Taxonomy" id="1462571"/>
    <lineage>
        <taxon>Bacteria</taxon>
        <taxon>Pseudomonadati</taxon>
        <taxon>Bacteroidota</taxon>
        <taxon>Bacteroidia</taxon>
        <taxon>Bacteroidales</taxon>
        <taxon>Bacteroidaceae</taxon>
        <taxon>Bacteroides</taxon>
    </lineage>
</organism>
<dbReference type="PANTHER" id="PTHR11649:SF13">
    <property type="entry name" value="ENGB-TYPE G DOMAIN-CONTAINING PROTEIN"/>
    <property type="match status" value="1"/>
</dbReference>
<evidence type="ECO:0000313" key="13">
    <source>
        <dbReference type="Proteomes" id="UP001167871"/>
    </source>
</evidence>
<dbReference type="PANTHER" id="PTHR11649">
    <property type="entry name" value="MSS1/TRME-RELATED GTP-BINDING PROTEIN"/>
    <property type="match status" value="1"/>
</dbReference>
<keyword evidence="5 10" id="KW-0547">Nucleotide-binding</keyword>
<keyword evidence="6" id="KW-0460">Magnesium</keyword>
<gene>
    <name evidence="12" type="primary">yihA</name>
    <name evidence="10" type="synonym">engB</name>
    <name evidence="12" type="ORF">QVO10_17535</name>
</gene>
<evidence type="ECO:0000256" key="2">
    <source>
        <dbReference type="ARBA" id="ARBA00009638"/>
    </source>
</evidence>
<evidence type="ECO:0000256" key="5">
    <source>
        <dbReference type="ARBA" id="ARBA00022741"/>
    </source>
</evidence>
<dbReference type="Proteomes" id="UP001167871">
    <property type="component" value="Unassembled WGS sequence"/>
</dbReference>
<evidence type="ECO:0000256" key="3">
    <source>
        <dbReference type="ARBA" id="ARBA00022618"/>
    </source>
</evidence>
<feature type="domain" description="EngB-type G" evidence="11">
    <location>
        <begin position="22"/>
        <end position="197"/>
    </location>
</feature>
<dbReference type="InterPro" id="IPR006073">
    <property type="entry name" value="GTP-bd"/>
</dbReference>
<comment type="function">
    <text evidence="10">Necessary for normal cell division and for the maintenance of normal septation.</text>
</comment>
<dbReference type="InterPro" id="IPR019987">
    <property type="entry name" value="GTP-bd_ribosome_bio_YsxC"/>
</dbReference>
<protein>
    <recommendedName>
        <fullName evidence="10">Probable GTP-binding protein EngB</fullName>
    </recommendedName>
</protein>
<keyword evidence="3 10" id="KW-0132">Cell division</keyword>